<dbReference type="EMBL" id="FPHF01000011">
    <property type="protein sequence ID" value="SFV50855.1"/>
    <property type="molecule type" value="Genomic_DNA"/>
</dbReference>
<dbReference type="SUPFAM" id="SSF53756">
    <property type="entry name" value="UDP-Glycosyltransferase/glycogen phosphorylase"/>
    <property type="match status" value="1"/>
</dbReference>
<dbReference type="GO" id="GO:0004553">
    <property type="term" value="F:hydrolase activity, hydrolyzing O-glycosyl compounds"/>
    <property type="evidence" value="ECO:0007669"/>
    <property type="project" value="InterPro"/>
</dbReference>
<dbReference type="InterPro" id="IPR003331">
    <property type="entry name" value="UDP_GlcNAc_Epimerase_2_dom"/>
</dbReference>
<feature type="domain" description="UDP-N-acetylglucosamine 2-epimerase" evidence="1">
    <location>
        <begin position="22"/>
        <end position="367"/>
    </location>
</feature>
<evidence type="ECO:0000313" key="2">
    <source>
        <dbReference type="EMBL" id="SFV50855.1"/>
    </source>
</evidence>
<proteinExistence type="predicted"/>
<dbReference type="GO" id="GO:0006047">
    <property type="term" value="P:UDP-N-acetylglucosamine metabolic process"/>
    <property type="evidence" value="ECO:0007669"/>
    <property type="project" value="InterPro"/>
</dbReference>
<keyword evidence="2" id="KW-0413">Isomerase</keyword>
<name>A0A1W1BBL5_9ZZZZ</name>
<dbReference type="EC" id="5.1.3.14" evidence="2"/>
<sequence length="384" mass="42847">MREICVVTGSRADYGLLYYLLKEISKDKDLKLQLIVTGMHLSEEFGFTYKIIEQKFKINKKIPMNLSNDSAEAISTEMAKAQITFAKTYKKIQPDLLVVLGDRYEILSATIPAVIANIPIAHIHGGETTQGAVDEVIRHSLTKMSHLHFCASETYKDRIVQLGENKKRVYNVGALGLDSIKNLKLLPKNKFERSINCKLLKRSLLITYHAQTLSVHTPKEQFTELLNALSKLKNTTLIFTKTNSDAGGKTINEMIDNYVKDNANAIAFTSLGQLRYLSALLHVDAVVGNSSSGLLEVPSFKKATIDIGERQKGRIKAKSVLSSACQADKIYQNIQKIYTKSFSKTLLNVKSPFGTAGASKKIKKIIKKVDLTKILDKKFHDIPL</sequence>
<dbReference type="Pfam" id="PF02350">
    <property type="entry name" value="Epimerase_2"/>
    <property type="match status" value="1"/>
</dbReference>
<evidence type="ECO:0000259" key="1">
    <source>
        <dbReference type="Pfam" id="PF02350"/>
    </source>
</evidence>
<dbReference type="InterPro" id="IPR029767">
    <property type="entry name" value="WecB-like"/>
</dbReference>
<dbReference type="NCBIfam" id="TIGR03568">
    <property type="entry name" value="NeuC_NnaA"/>
    <property type="match status" value="1"/>
</dbReference>
<dbReference type="PANTHER" id="PTHR43174">
    <property type="entry name" value="UDP-N-ACETYLGLUCOSAMINE 2-EPIMERASE"/>
    <property type="match status" value="1"/>
</dbReference>
<protein>
    <submittedName>
        <fullName evidence="2">UDP-N-acetylglucosamine 2-epimerase</fullName>
        <ecNumber evidence="2">5.1.3.14</ecNumber>
    </submittedName>
</protein>
<dbReference type="GO" id="GO:0008761">
    <property type="term" value="F:UDP-N-acetylglucosamine 2-epimerase activity"/>
    <property type="evidence" value="ECO:0007669"/>
    <property type="project" value="UniProtKB-EC"/>
</dbReference>
<dbReference type="AlphaFoldDB" id="A0A1W1BBL5"/>
<dbReference type="InterPro" id="IPR020004">
    <property type="entry name" value="UDP-GlcNAc_Epase"/>
</dbReference>
<organism evidence="2">
    <name type="scientific">hydrothermal vent metagenome</name>
    <dbReference type="NCBI Taxonomy" id="652676"/>
    <lineage>
        <taxon>unclassified sequences</taxon>
        <taxon>metagenomes</taxon>
        <taxon>ecological metagenomes</taxon>
    </lineage>
</organism>
<gene>
    <name evidence="2" type="ORF">MNB_SM-4-463</name>
</gene>
<reference evidence="2" key="1">
    <citation type="submission" date="2016-10" db="EMBL/GenBank/DDBJ databases">
        <authorList>
            <person name="de Groot N.N."/>
        </authorList>
    </citation>
    <scope>NUCLEOTIDE SEQUENCE</scope>
</reference>
<dbReference type="CDD" id="cd03786">
    <property type="entry name" value="GTB_UDP-GlcNAc_2-Epimerase"/>
    <property type="match status" value="1"/>
</dbReference>
<dbReference type="Gene3D" id="3.40.50.2000">
    <property type="entry name" value="Glycogen Phosphorylase B"/>
    <property type="match status" value="2"/>
</dbReference>
<dbReference type="PANTHER" id="PTHR43174:SF3">
    <property type="entry name" value="UDP-N-ACETYLGLUCOSAMINE 2-EPIMERASE"/>
    <property type="match status" value="1"/>
</dbReference>
<accession>A0A1W1BBL5</accession>